<name>A0A0E2HLD1_9FIRM</name>
<reference evidence="1 2" key="1">
    <citation type="submission" date="2013-01" db="EMBL/GenBank/DDBJ databases">
        <title>The Genome Sequence of Clostridium clostridioforme 90A8.</title>
        <authorList>
            <consortium name="The Broad Institute Genome Sequencing Platform"/>
            <person name="Earl A."/>
            <person name="Ward D."/>
            <person name="Feldgarden M."/>
            <person name="Gevers D."/>
            <person name="Courvalin P."/>
            <person name="Lambert T."/>
            <person name="Walker B."/>
            <person name="Young S.K."/>
            <person name="Zeng Q."/>
            <person name="Gargeya S."/>
            <person name="Fitzgerald M."/>
            <person name="Haas B."/>
            <person name="Abouelleil A."/>
            <person name="Alvarado L."/>
            <person name="Arachchi H.M."/>
            <person name="Berlin A.M."/>
            <person name="Chapman S.B."/>
            <person name="Dewar J."/>
            <person name="Goldberg J."/>
            <person name="Griggs A."/>
            <person name="Gujja S."/>
            <person name="Hansen M."/>
            <person name="Howarth C."/>
            <person name="Imamovic A."/>
            <person name="Larimer J."/>
            <person name="McCowan C."/>
            <person name="Murphy C."/>
            <person name="Neiman D."/>
            <person name="Pearson M."/>
            <person name="Priest M."/>
            <person name="Roberts A."/>
            <person name="Saif S."/>
            <person name="Shea T."/>
            <person name="Sisk P."/>
            <person name="Sykes S."/>
            <person name="Wortman J."/>
            <person name="Nusbaum C."/>
            <person name="Birren B."/>
        </authorList>
    </citation>
    <scope>NUCLEOTIDE SEQUENCE [LARGE SCALE GENOMIC DNA]</scope>
    <source>
        <strain evidence="1 2">90A8</strain>
    </source>
</reference>
<accession>A0A0E2HLD1</accession>
<evidence type="ECO:0008006" key="3">
    <source>
        <dbReference type="Google" id="ProtNLM"/>
    </source>
</evidence>
<evidence type="ECO:0000313" key="1">
    <source>
        <dbReference type="EMBL" id="ENZ12450.1"/>
    </source>
</evidence>
<organism evidence="1 2">
    <name type="scientific">[Clostridium] clostridioforme 90A8</name>
    <dbReference type="NCBI Taxonomy" id="999408"/>
    <lineage>
        <taxon>Bacteria</taxon>
        <taxon>Bacillati</taxon>
        <taxon>Bacillota</taxon>
        <taxon>Clostridia</taxon>
        <taxon>Lachnospirales</taxon>
        <taxon>Lachnospiraceae</taxon>
        <taxon>Enterocloster</taxon>
    </lineage>
</organism>
<protein>
    <recommendedName>
        <fullName evidence="3">Phage protein Gp37/Gp68</fullName>
    </recommendedName>
</protein>
<proteinExistence type="predicted"/>
<dbReference type="Pfam" id="PF07505">
    <property type="entry name" value="DUF5131"/>
    <property type="match status" value="1"/>
</dbReference>
<dbReference type="EMBL" id="AGYR01000039">
    <property type="protein sequence ID" value="ENZ12450.1"/>
    <property type="molecule type" value="Genomic_DNA"/>
</dbReference>
<dbReference type="InterPro" id="IPR011101">
    <property type="entry name" value="DUF5131"/>
</dbReference>
<comment type="caution">
    <text evidence="1">The sequence shown here is derived from an EMBL/GenBank/DDBJ whole genome shotgun (WGS) entry which is preliminary data.</text>
</comment>
<gene>
    <name evidence="1" type="ORF">HMPREF1090_03576</name>
</gene>
<dbReference type="HOGENOM" id="CLU_054184_1_0_9"/>
<sequence>MDKTKIDWCDSTWNPVTGCLHGCEYCYARSIAYRFSGHGEDWSDEDIHILDKKIYGVEAERSEPYPYGFEPTFHRYRLDEYQNKKGRNIFVCSMADLFGDWVPNSWIGDVFEACRKAPQHNYLFLTKNPKRYRQIITDNYRNGREVKMNNFWFGTTITNTYDIAYNGNELSVDIEELSGLIEKFNTFISLEPLLGSLPTIAINWLMEFDWIIVGAETGRRKGKVIPERRWIQSIVEQCKMTGTPLFMKSSLADVWGEPLIQELPEGLRKGRLHCEHKRICTSA</sequence>
<dbReference type="RefSeq" id="WP_002593680.1">
    <property type="nucleotide sequence ID" value="NZ_KB850979.1"/>
</dbReference>
<dbReference type="PATRIC" id="fig|999408.3.peg.3846"/>
<dbReference type="AlphaFoldDB" id="A0A0E2HLD1"/>
<dbReference type="Proteomes" id="UP000013085">
    <property type="component" value="Unassembled WGS sequence"/>
</dbReference>
<evidence type="ECO:0000313" key="2">
    <source>
        <dbReference type="Proteomes" id="UP000013085"/>
    </source>
</evidence>